<dbReference type="Proteomes" id="UP000192132">
    <property type="component" value="Unassembled WGS sequence"/>
</dbReference>
<evidence type="ECO:0000313" key="2">
    <source>
        <dbReference type="Proteomes" id="UP000192132"/>
    </source>
</evidence>
<dbReference type="RefSeq" id="WP_076878868.1">
    <property type="nucleotide sequence ID" value="NZ_MLCN01000031.1"/>
</dbReference>
<gene>
    <name evidence="1" type="ORF">BKE30_12105</name>
</gene>
<dbReference type="EMBL" id="MLCN01000031">
    <property type="protein sequence ID" value="ONG38554.1"/>
    <property type="molecule type" value="Genomic_DNA"/>
</dbReference>
<accession>A0A1S8CTJ6</accession>
<comment type="caution">
    <text evidence="1">The sequence shown here is derived from an EMBL/GenBank/DDBJ whole genome shotgun (WGS) entry which is preliminary data.</text>
</comment>
<dbReference type="AlphaFoldDB" id="A0A1S8CTJ6"/>
<name>A0A1S8CTJ6_9GAMM</name>
<protein>
    <submittedName>
        <fullName evidence="1">Uncharacterized protein</fullName>
    </submittedName>
</protein>
<dbReference type="OrthoDB" id="9842725at2"/>
<organism evidence="1 2">
    <name type="scientific">Alkanindiges hydrocarboniclasticus</name>
    <dbReference type="NCBI Taxonomy" id="1907941"/>
    <lineage>
        <taxon>Bacteria</taxon>
        <taxon>Pseudomonadati</taxon>
        <taxon>Pseudomonadota</taxon>
        <taxon>Gammaproteobacteria</taxon>
        <taxon>Moraxellales</taxon>
        <taxon>Moraxellaceae</taxon>
        <taxon>Alkanindiges</taxon>
    </lineage>
</organism>
<sequence>MNHCKTDDQLSDFDKNALEACKRMTTDEAYQKEVAARATGGKPSDDELHEKRMTDFLNNMAATLNRMSKDENYRQQVEAWTTTPQN</sequence>
<reference evidence="1 2" key="1">
    <citation type="submission" date="2016-10" db="EMBL/GenBank/DDBJ databases">
        <title>Draft Genome sequence of Alkanindiges sp. strain H1.</title>
        <authorList>
            <person name="Subhash Y."/>
            <person name="Lee S."/>
        </authorList>
    </citation>
    <scope>NUCLEOTIDE SEQUENCE [LARGE SCALE GENOMIC DNA]</scope>
    <source>
        <strain evidence="1 2">H1</strain>
    </source>
</reference>
<keyword evidence="2" id="KW-1185">Reference proteome</keyword>
<evidence type="ECO:0000313" key="1">
    <source>
        <dbReference type="EMBL" id="ONG38554.1"/>
    </source>
</evidence>
<proteinExistence type="predicted"/>